<dbReference type="SMART" id="SM00345">
    <property type="entry name" value="HTH_GNTR"/>
    <property type="match status" value="1"/>
</dbReference>
<evidence type="ECO:0000313" key="5">
    <source>
        <dbReference type="EMBL" id="MCP3729477.1"/>
    </source>
</evidence>
<dbReference type="InterPro" id="IPR000524">
    <property type="entry name" value="Tscrpt_reg_HTH_GntR"/>
</dbReference>
<dbReference type="PROSITE" id="PS50949">
    <property type="entry name" value="HTH_GNTR"/>
    <property type="match status" value="1"/>
</dbReference>
<reference evidence="5" key="1">
    <citation type="submission" date="2022-05" db="EMBL/GenBank/DDBJ databases">
        <title>Sphingomonas sp. strain MG17 Genome sequencing and assembly.</title>
        <authorList>
            <person name="Kim I."/>
        </authorList>
    </citation>
    <scope>NUCLEOTIDE SEQUENCE</scope>
    <source>
        <strain evidence="5">MG17</strain>
    </source>
</reference>
<dbReference type="InterPro" id="IPR036390">
    <property type="entry name" value="WH_DNA-bd_sf"/>
</dbReference>
<dbReference type="SUPFAM" id="SSF48008">
    <property type="entry name" value="GntR ligand-binding domain-like"/>
    <property type="match status" value="1"/>
</dbReference>
<dbReference type="Proteomes" id="UP001139451">
    <property type="component" value="Unassembled WGS sequence"/>
</dbReference>
<dbReference type="PANTHER" id="PTHR43537">
    <property type="entry name" value="TRANSCRIPTIONAL REGULATOR, GNTR FAMILY"/>
    <property type="match status" value="1"/>
</dbReference>
<dbReference type="Gene3D" id="1.10.10.10">
    <property type="entry name" value="Winged helix-like DNA-binding domain superfamily/Winged helix DNA-binding domain"/>
    <property type="match status" value="1"/>
</dbReference>
<keyword evidence="2" id="KW-0238">DNA-binding</keyword>
<dbReference type="InterPro" id="IPR008920">
    <property type="entry name" value="TF_FadR/GntR_C"/>
</dbReference>
<keyword evidence="3" id="KW-0804">Transcription</keyword>
<dbReference type="PANTHER" id="PTHR43537:SF44">
    <property type="entry name" value="GNTR FAMILY REGULATORY PROTEIN"/>
    <property type="match status" value="1"/>
</dbReference>
<evidence type="ECO:0000256" key="2">
    <source>
        <dbReference type="ARBA" id="ARBA00023125"/>
    </source>
</evidence>
<organism evidence="5 6">
    <name type="scientific">Sphingomonas tagetis</name>
    <dbReference type="NCBI Taxonomy" id="2949092"/>
    <lineage>
        <taxon>Bacteria</taxon>
        <taxon>Pseudomonadati</taxon>
        <taxon>Pseudomonadota</taxon>
        <taxon>Alphaproteobacteria</taxon>
        <taxon>Sphingomonadales</taxon>
        <taxon>Sphingomonadaceae</taxon>
        <taxon>Sphingomonas</taxon>
    </lineage>
</organism>
<evidence type="ECO:0000259" key="4">
    <source>
        <dbReference type="PROSITE" id="PS50949"/>
    </source>
</evidence>
<dbReference type="InterPro" id="IPR011711">
    <property type="entry name" value="GntR_C"/>
</dbReference>
<comment type="caution">
    <text evidence="5">The sequence shown here is derived from an EMBL/GenBank/DDBJ whole genome shotgun (WGS) entry which is preliminary data.</text>
</comment>
<dbReference type="Pfam" id="PF00392">
    <property type="entry name" value="GntR"/>
    <property type="match status" value="1"/>
</dbReference>
<feature type="domain" description="HTH gntR-type" evidence="4">
    <location>
        <begin position="20"/>
        <end position="87"/>
    </location>
</feature>
<dbReference type="Gene3D" id="1.20.120.530">
    <property type="entry name" value="GntR ligand-binding domain-like"/>
    <property type="match status" value="1"/>
</dbReference>
<dbReference type="Pfam" id="PF07729">
    <property type="entry name" value="FCD"/>
    <property type="match status" value="1"/>
</dbReference>
<dbReference type="AlphaFoldDB" id="A0A9X2KKD1"/>
<name>A0A9X2KKD1_9SPHN</name>
<dbReference type="SMART" id="SM00895">
    <property type="entry name" value="FCD"/>
    <property type="match status" value="1"/>
</dbReference>
<keyword evidence="6" id="KW-1185">Reference proteome</keyword>
<sequence>MKQIPELKGSRRDMMRGVARSSHDQVARVLGTEILSGELEPGTKLAEDDMLARFEISRTVLREVNKTLKAKGFIAAKPRVGTTVLDSTHWNYFDADVLAWKVEQGLDLGFLTDLAEVRIAIGAAAARAAATRRTEEDLAAIRDSLTAMRAAGNRDAFAAADLDFRKAIARASGNALMSSLTGVIETTLTASFQMRQPAAKGDPDLLGHDELAAAIESGDGDRAARAMRTLIGEGFARGGLA</sequence>
<proteinExistence type="predicted"/>
<evidence type="ECO:0000313" key="6">
    <source>
        <dbReference type="Proteomes" id="UP001139451"/>
    </source>
</evidence>
<dbReference type="SUPFAM" id="SSF46785">
    <property type="entry name" value="Winged helix' DNA-binding domain"/>
    <property type="match status" value="1"/>
</dbReference>
<keyword evidence="1" id="KW-0805">Transcription regulation</keyword>
<dbReference type="InterPro" id="IPR036388">
    <property type="entry name" value="WH-like_DNA-bd_sf"/>
</dbReference>
<accession>A0A9X2KKD1</accession>
<dbReference type="EMBL" id="JAMLDX010000002">
    <property type="protein sequence ID" value="MCP3729477.1"/>
    <property type="molecule type" value="Genomic_DNA"/>
</dbReference>
<protein>
    <submittedName>
        <fullName evidence="5">FCD domain-containing protein</fullName>
    </submittedName>
</protein>
<dbReference type="GO" id="GO:0003700">
    <property type="term" value="F:DNA-binding transcription factor activity"/>
    <property type="evidence" value="ECO:0007669"/>
    <property type="project" value="InterPro"/>
</dbReference>
<dbReference type="RefSeq" id="WP_254291463.1">
    <property type="nucleotide sequence ID" value="NZ_JAMLDX010000002.1"/>
</dbReference>
<gene>
    <name evidence="5" type="ORF">M9978_03465</name>
</gene>
<dbReference type="GO" id="GO:0003677">
    <property type="term" value="F:DNA binding"/>
    <property type="evidence" value="ECO:0007669"/>
    <property type="project" value="UniProtKB-KW"/>
</dbReference>
<evidence type="ECO:0000256" key="3">
    <source>
        <dbReference type="ARBA" id="ARBA00023163"/>
    </source>
</evidence>
<dbReference type="CDD" id="cd07377">
    <property type="entry name" value="WHTH_GntR"/>
    <property type="match status" value="1"/>
</dbReference>
<evidence type="ECO:0000256" key="1">
    <source>
        <dbReference type="ARBA" id="ARBA00023015"/>
    </source>
</evidence>